<feature type="region of interest" description="Disordered" evidence="1">
    <location>
        <begin position="1"/>
        <end position="39"/>
    </location>
</feature>
<gene>
    <name evidence="2" type="ORF">MSPICULIGERA_LOCUS24818</name>
</gene>
<sequence length="78" mass="8481">MGDRVADASSDRDPAQFELEERHQQDVRGPPPPFSELDVEGNLKIDVPSKVEMALEKTTKIFCAETGAAQSSPPIRSG</sequence>
<feature type="non-terminal residue" evidence="2">
    <location>
        <position position="1"/>
    </location>
</feature>
<keyword evidence="3" id="KW-1185">Reference proteome</keyword>
<dbReference type="AlphaFoldDB" id="A0AA36GC48"/>
<dbReference type="Proteomes" id="UP001177023">
    <property type="component" value="Unassembled WGS sequence"/>
</dbReference>
<comment type="caution">
    <text evidence="2">The sequence shown here is derived from an EMBL/GenBank/DDBJ whole genome shotgun (WGS) entry which is preliminary data.</text>
</comment>
<organism evidence="2 3">
    <name type="scientific">Mesorhabditis spiculigera</name>
    <dbReference type="NCBI Taxonomy" id="96644"/>
    <lineage>
        <taxon>Eukaryota</taxon>
        <taxon>Metazoa</taxon>
        <taxon>Ecdysozoa</taxon>
        <taxon>Nematoda</taxon>
        <taxon>Chromadorea</taxon>
        <taxon>Rhabditida</taxon>
        <taxon>Rhabditina</taxon>
        <taxon>Rhabditomorpha</taxon>
        <taxon>Rhabditoidea</taxon>
        <taxon>Rhabditidae</taxon>
        <taxon>Mesorhabditinae</taxon>
        <taxon>Mesorhabditis</taxon>
    </lineage>
</organism>
<evidence type="ECO:0000313" key="3">
    <source>
        <dbReference type="Proteomes" id="UP001177023"/>
    </source>
</evidence>
<feature type="compositionally biased region" description="Basic and acidic residues" evidence="1">
    <location>
        <begin position="1"/>
        <end position="26"/>
    </location>
</feature>
<accession>A0AA36GC48</accession>
<protein>
    <submittedName>
        <fullName evidence="2">Uncharacterized protein</fullName>
    </submittedName>
</protein>
<reference evidence="2" key="1">
    <citation type="submission" date="2023-06" db="EMBL/GenBank/DDBJ databases">
        <authorList>
            <person name="Delattre M."/>
        </authorList>
    </citation>
    <scope>NUCLEOTIDE SEQUENCE</scope>
    <source>
        <strain evidence="2">AF72</strain>
    </source>
</reference>
<proteinExistence type="predicted"/>
<evidence type="ECO:0000313" key="2">
    <source>
        <dbReference type="EMBL" id="CAJ0586836.1"/>
    </source>
</evidence>
<name>A0AA36GC48_9BILA</name>
<dbReference type="EMBL" id="CATQJA010002709">
    <property type="protein sequence ID" value="CAJ0586836.1"/>
    <property type="molecule type" value="Genomic_DNA"/>
</dbReference>
<evidence type="ECO:0000256" key="1">
    <source>
        <dbReference type="SAM" id="MobiDB-lite"/>
    </source>
</evidence>